<protein>
    <submittedName>
        <fullName evidence="3">Glutamine amidotransferase of anthranilate synthase</fullName>
    </submittedName>
</protein>
<keyword evidence="3" id="KW-0808">Transferase</keyword>
<dbReference type="Pfam" id="PF00117">
    <property type="entry name" value="GATase"/>
    <property type="match status" value="1"/>
</dbReference>
<dbReference type="InterPro" id="IPR050472">
    <property type="entry name" value="Anth_synth/Amidotransfase"/>
</dbReference>
<gene>
    <name evidence="3" type="ordered locus">Hbal_1697</name>
</gene>
<accession>C6XJU0</accession>
<dbReference type="InterPro" id="IPR029062">
    <property type="entry name" value="Class_I_gatase-like"/>
</dbReference>
<evidence type="ECO:0000313" key="4">
    <source>
        <dbReference type="Proteomes" id="UP000002745"/>
    </source>
</evidence>
<dbReference type="SUPFAM" id="SSF52317">
    <property type="entry name" value="Class I glutamine amidotransferase-like"/>
    <property type="match status" value="1"/>
</dbReference>
<dbReference type="NCBIfam" id="TIGR00566">
    <property type="entry name" value="trpG_papA"/>
    <property type="match status" value="1"/>
</dbReference>
<dbReference type="eggNOG" id="COG0512">
    <property type="taxonomic scope" value="Bacteria"/>
</dbReference>
<dbReference type="OrthoDB" id="9786812at2"/>
<dbReference type="Gene3D" id="3.40.50.880">
    <property type="match status" value="1"/>
</dbReference>
<dbReference type="STRING" id="582402.Hbal_1697"/>
<evidence type="ECO:0000259" key="2">
    <source>
        <dbReference type="Pfam" id="PF00117"/>
    </source>
</evidence>
<feature type="domain" description="Glutamine amidotransferase" evidence="2">
    <location>
        <begin position="14"/>
        <end position="196"/>
    </location>
</feature>
<reference evidence="4" key="1">
    <citation type="journal article" date="2011" name="J. Bacteriol.">
        <title>Genome sequences of eight morphologically diverse alphaproteobacteria.</title>
        <authorList>
            <consortium name="US DOE Joint Genome Institute"/>
            <person name="Brown P.J."/>
            <person name="Kysela D.T."/>
            <person name="Buechlein A."/>
            <person name="Hemmerich C."/>
            <person name="Brun Y.V."/>
        </authorList>
    </citation>
    <scope>NUCLEOTIDE SEQUENCE [LARGE SCALE GENOMIC DNA]</scope>
    <source>
        <strain evidence="4">ATCC 49814 / DSM 5838 / IFAM 1418</strain>
    </source>
</reference>
<dbReference type="PRINTS" id="PR00099">
    <property type="entry name" value="CPSGATASE"/>
</dbReference>
<dbReference type="EMBL" id="CP001678">
    <property type="protein sequence ID" value="ACT59385.1"/>
    <property type="molecule type" value="Genomic_DNA"/>
</dbReference>
<dbReference type="PRINTS" id="PR00096">
    <property type="entry name" value="GATASE"/>
</dbReference>
<organism evidence="3 4">
    <name type="scientific">Hirschia baltica (strain ATCC 49814 / DSM 5838 / IFAM 1418)</name>
    <dbReference type="NCBI Taxonomy" id="582402"/>
    <lineage>
        <taxon>Bacteria</taxon>
        <taxon>Pseudomonadati</taxon>
        <taxon>Pseudomonadota</taxon>
        <taxon>Alphaproteobacteria</taxon>
        <taxon>Hyphomonadales</taxon>
        <taxon>Hyphomonadaceae</taxon>
        <taxon>Hirschia</taxon>
    </lineage>
</organism>
<dbReference type="AlphaFoldDB" id="C6XJU0"/>
<dbReference type="PANTHER" id="PTHR43418:SF4">
    <property type="entry name" value="MULTIFUNCTIONAL TRYPTOPHAN BIOSYNTHESIS PROTEIN"/>
    <property type="match status" value="1"/>
</dbReference>
<dbReference type="FunFam" id="3.40.50.880:FF:000003">
    <property type="entry name" value="Anthranilate synthase component II"/>
    <property type="match status" value="1"/>
</dbReference>
<name>C6XJU0_HIRBI</name>
<dbReference type="GO" id="GO:0005829">
    <property type="term" value="C:cytosol"/>
    <property type="evidence" value="ECO:0007669"/>
    <property type="project" value="TreeGrafter"/>
</dbReference>
<dbReference type="GO" id="GO:0016740">
    <property type="term" value="F:transferase activity"/>
    <property type="evidence" value="ECO:0007669"/>
    <property type="project" value="UniProtKB-KW"/>
</dbReference>
<dbReference type="GO" id="GO:0000162">
    <property type="term" value="P:L-tryptophan biosynthetic process"/>
    <property type="evidence" value="ECO:0007669"/>
    <property type="project" value="TreeGrafter"/>
</dbReference>
<proteinExistence type="predicted"/>
<dbReference type="MEROPS" id="C26.959"/>
<evidence type="ECO:0000256" key="1">
    <source>
        <dbReference type="ARBA" id="ARBA00022962"/>
    </source>
</evidence>
<dbReference type="InterPro" id="IPR017926">
    <property type="entry name" value="GATASE"/>
</dbReference>
<keyword evidence="1 3" id="KW-0315">Glutamine amidotransferase</keyword>
<dbReference type="KEGG" id="hba:Hbal_1697"/>
<dbReference type="PRINTS" id="PR00097">
    <property type="entry name" value="ANTSNTHASEII"/>
</dbReference>
<sequence>MIRGSLSRSKPNILVIDNYDSFTWNLVHYLEELGGKTDVVRNDKFSVQELLDKRPDGVILSPGPKTPQDAGVCIELLQTAPDDLPIFGVCLGHQAIGEAFGGKVISAKTILHGKTSAVTHAGGSMFKGIPKMFGAVRYHSLAVKREALPNVLKIEAETDDGEIMALSHATRPLYGVQFHPESIGSEHGHTLLSNFLNLTR</sequence>
<dbReference type="Proteomes" id="UP000002745">
    <property type="component" value="Chromosome"/>
</dbReference>
<keyword evidence="4" id="KW-1185">Reference proteome</keyword>
<dbReference type="HOGENOM" id="CLU_014340_1_2_5"/>
<evidence type="ECO:0000313" key="3">
    <source>
        <dbReference type="EMBL" id="ACT59385.1"/>
    </source>
</evidence>
<dbReference type="GO" id="GO:0004049">
    <property type="term" value="F:anthranilate synthase activity"/>
    <property type="evidence" value="ECO:0007669"/>
    <property type="project" value="TreeGrafter"/>
</dbReference>
<dbReference type="CDD" id="cd01743">
    <property type="entry name" value="GATase1_Anthranilate_Synthase"/>
    <property type="match status" value="1"/>
</dbReference>
<dbReference type="PANTHER" id="PTHR43418">
    <property type="entry name" value="MULTIFUNCTIONAL TRYPTOPHAN BIOSYNTHESIS PROTEIN-RELATED"/>
    <property type="match status" value="1"/>
</dbReference>
<dbReference type="PROSITE" id="PS51273">
    <property type="entry name" value="GATASE_TYPE_1"/>
    <property type="match status" value="1"/>
</dbReference>
<dbReference type="RefSeq" id="WP_015827535.1">
    <property type="nucleotide sequence ID" value="NC_012982.1"/>
</dbReference>
<dbReference type="InterPro" id="IPR006221">
    <property type="entry name" value="TrpG/PapA_dom"/>
</dbReference>